<dbReference type="SUPFAM" id="SSF52540">
    <property type="entry name" value="P-loop containing nucleoside triphosphate hydrolases"/>
    <property type="match status" value="2"/>
</dbReference>
<dbReference type="InterPro" id="IPR050742">
    <property type="entry name" value="Helicase_Restrict-Modif_Enz"/>
</dbReference>
<dbReference type="InterPro" id="IPR027417">
    <property type="entry name" value="P-loop_NTPase"/>
</dbReference>
<gene>
    <name evidence="2" type="ordered locus">HCW_08335</name>
</gene>
<dbReference type="STRING" id="182217.HCW_08335"/>
<reference evidence="3" key="1">
    <citation type="submission" date="2012-04" db="EMBL/GenBank/DDBJ databases">
        <title>Complete genome sequence of Helicobacter cetorum strain MIT 00-7128.</title>
        <authorList>
            <person name="Kersulyte D."/>
            <person name="Berg D.E."/>
        </authorList>
    </citation>
    <scope>NUCLEOTIDE SEQUENCE [LARGE SCALE GENOMIC DNA]</scope>
    <source>
        <strain evidence="3">MIT 00-7128</strain>
    </source>
</reference>
<dbReference type="Pfam" id="PF04851">
    <property type="entry name" value="ResIII"/>
    <property type="match status" value="1"/>
</dbReference>
<organism evidence="2 3">
    <name type="scientific">Helicobacter cetorum (strain ATCC BAA-429 / MIT 00-7128)</name>
    <dbReference type="NCBI Taxonomy" id="182217"/>
    <lineage>
        <taxon>Bacteria</taxon>
        <taxon>Pseudomonadati</taxon>
        <taxon>Campylobacterota</taxon>
        <taxon>Epsilonproteobacteria</taxon>
        <taxon>Campylobacterales</taxon>
        <taxon>Helicobacteraceae</taxon>
        <taxon>Helicobacter</taxon>
    </lineage>
</organism>
<dbReference type="AlphaFoldDB" id="I0EPQ5"/>
<dbReference type="KEGG" id="hce:HCW_08335"/>
<sequence>MIKRQQDNNANHLMFEMATGSGKTLVMASLILDCYAKGYRNFIFFVNSNSILEKTKLNFTDSTSSKYLFNDNIMIDEQQVEIHSINSLDNSKDNAINLYFTTIQALYSLFTTERENALTIAELAHQKIVFLADEAHHLNTETKKKLTQKENENKLGWESLINQAFKQHQENLLLEFSATIPKNKEVKEKYKDKIVFSYDLKKFSKDKYCKNIFSLLYKDESLEQRFLGAILSSLYKELLAEKQNIVLKPCILFKSENIKESLESQQRFNEFLENLHENNILEFLEHSQNQLFNLASDFFKNQKYTFKTIVSLLKAKFKESYQINTNDTSKESTNMLLLNSLEDKDNPKRVIFSVDKLNEGWDVLNLFDIVRLKNKASSKDTTKEAQLIGRGARYYPFSYQKKSIDKRKFDLDNPLSTLERLDYHAVYNPDFIAKLNEEMNKIGLNVNNDDNKEIIPLKPTKNFKLYYVSNSRLMKKDTKDYFFEINQAKEELQKLQVPLFALDISQQQVRFETTQSDSSLYEPYSLREIPTAFFLKALSTLNMDFEFLKAHFNSNLFDSFNNKLEFINNIIRPLETNFSIKQRFDNPTLNLKMAQYILKNIKSCIQKDKNQKIVTPFEIKDFNPNKRHLYQSKNKMKKFDYEWLLYKDLATDSEHEKEFLKFIEAKKDLINNKFKEWCVLRNDSFEELKLYCHIKGSESYAKGFEPDFILFAKTHNDEFLGFTCYLEVKGKDREKSEDNAWKETFLKALENITPTNLNNKKLDLKGLPFFILENNKINAPFTNAFKETFKDTTC</sequence>
<keyword evidence="3" id="KW-1185">Reference proteome</keyword>
<dbReference type="PANTHER" id="PTHR47396:SF1">
    <property type="entry name" value="ATP-DEPENDENT HELICASE IRC3-RELATED"/>
    <property type="match status" value="1"/>
</dbReference>
<dbReference type="eggNOG" id="COG3421">
    <property type="taxonomic scope" value="Bacteria"/>
</dbReference>
<dbReference type="HOGENOM" id="CLU_016957_0_0_7"/>
<dbReference type="GO" id="GO:0005524">
    <property type="term" value="F:ATP binding"/>
    <property type="evidence" value="ECO:0007669"/>
    <property type="project" value="InterPro"/>
</dbReference>
<protein>
    <submittedName>
        <fullName evidence="2">Putative type III restriction enzyme R protein</fullName>
    </submittedName>
</protein>
<name>I0EPQ5_HELC0</name>
<dbReference type="InterPro" id="IPR006935">
    <property type="entry name" value="Helicase/UvrB_N"/>
</dbReference>
<dbReference type="Proteomes" id="UP000005010">
    <property type="component" value="Chromosome"/>
</dbReference>
<dbReference type="REBASE" id="47598">
    <property type="entry name" value="Hce7128ORF8330P"/>
</dbReference>
<dbReference type="GO" id="GO:0005829">
    <property type="term" value="C:cytosol"/>
    <property type="evidence" value="ECO:0007669"/>
    <property type="project" value="TreeGrafter"/>
</dbReference>
<accession>I0EPQ5</accession>
<dbReference type="EMBL" id="CP003479">
    <property type="protein sequence ID" value="AFI04924.1"/>
    <property type="molecule type" value="Genomic_DNA"/>
</dbReference>
<dbReference type="GO" id="GO:0003677">
    <property type="term" value="F:DNA binding"/>
    <property type="evidence" value="ECO:0007669"/>
    <property type="project" value="InterPro"/>
</dbReference>
<dbReference type="PANTHER" id="PTHR47396">
    <property type="entry name" value="TYPE I RESTRICTION ENZYME ECOKI R PROTEIN"/>
    <property type="match status" value="1"/>
</dbReference>
<evidence type="ECO:0000313" key="2">
    <source>
        <dbReference type="EMBL" id="AFI04924.1"/>
    </source>
</evidence>
<evidence type="ECO:0000313" key="3">
    <source>
        <dbReference type="Proteomes" id="UP000005010"/>
    </source>
</evidence>
<dbReference type="Gene3D" id="3.40.50.300">
    <property type="entry name" value="P-loop containing nucleotide triphosphate hydrolases"/>
    <property type="match status" value="1"/>
</dbReference>
<dbReference type="PATRIC" id="fig|182217.3.peg.1771"/>
<proteinExistence type="predicted"/>
<dbReference type="GO" id="GO:0016787">
    <property type="term" value="F:hydrolase activity"/>
    <property type="evidence" value="ECO:0007669"/>
    <property type="project" value="InterPro"/>
</dbReference>
<feature type="domain" description="Helicase/UvrB N-terminal" evidence="1">
    <location>
        <begin position="4"/>
        <end position="181"/>
    </location>
</feature>
<evidence type="ECO:0000259" key="1">
    <source>
        <dbReference type="Pfam" id="PF04851"/>
    </source>
</evidence>